<dbReference type="NCBIfam" id="TIGR01692">
    <property type="entry name" value="HIBADH"/>
    <property type="match status" value="1"/>
</dbReference>
<evidence type="ECO:0000313" key="13">
    <source>
        <dbReference type="Proteomes" id="UP001233999"/>
    </source>
</evidence>
<protein>
    <recommendedName>
        <fullName evidence="3 9">3-hydroxyisobutyrate dehydrogenase</fullName>
        <shortName evidence="9">HIBADH</shortName>
        <ecNumber evidence="3 9">1.1.1.31</ecNumber>
    </recommendedName>
</protein>
<gene>
    <name evidence="12" type="ORF">L9F63_022766</name>
</gene>
<keyword evidence="4 9" id="KW-0101">Branched-chain amino acid catabolism</keyword>
<dbReference type="InterPro" id="IPR015815">
    <property type="entry name" value="HIBADH-related"/>
</dbReference>
<dbReference type="EMBL" id="JASPKZ010007723">
    <property type="protein sequence ID" value="KAJ9582887.1"/>
    <property type="molecule type" value="Genomic_DNA"/>
</dbReference>
<dbReference type="InterPro" id="IPR036291">
    <property type="entry name" value="NAD(P)-bd_dom_sf"/>
</dbReference>
<dbReference type="GO" id="GO:0005739">
    <property type="term" value="C:mitochondrion"/>
    <property type="evidence" value="ECO:0007669"/>
    <property type="project" value="TreeGrafter"/>
</dbReference>
<reference evidence="12" key="2">
    <citation type="submission" date="2023-05" db="EMBL/GenBank/DDBJ databases">
        <authorList>
            <person name="Fouks B."/>
        </authorList>
    </citation>
    <scope>NUCLEOTIDE SEQUENCE</scope>
    <source>
        <strain evidence="12">Stay&amp;Tobe</strain>
        <tissue evidence="12">Testes</tissue>
    </source>
</reference>
<evidence type="ECO:0000256" key="3">
    <source>
        <dbReference type="ARBA" id="ARBA00012991"/>
    </source>
</evidence>
<dbReference type="GO" id="GO:0006574">
    <property type="term" value="P:L-valine catabolic process"/>
    <property type="evidence" value="ECO:0007669"/>
    <property type="project" value="TreeGrafter"/>
</dbReference>
<evidence type="ECO:0000256" key="5">
    <source>
        <dbReference type="ARBA" id="ARBA00023002"/>
    </source>
</evidence>
<dbReference type="PIRSF" id="PIRSF000103">
    <property type="entry name" value="HIBADH"/>
    <property type="match status" value="1"/>
</dbReference>
<dbReference type="InterPro" id="IPR006115">
    <property type="entry name" value="6PGDH_NADP-bd"/>
</dbReference>
<evidence type="ECO:0000256" key="7">
    <source>
        <dbReference type="ARBA" id="ARBA00049197"/>
    </source>
</evidence>
<dbReference type="EC" id="1.1.1.31" evidence="3 9"/>
<keyword evidence="5 9" id="KW-0560">Oxidoreductase</keyword>
<dbReference type="Pfam" id="PF14833">
    <property type="entry name" value="NAD_binding_11"/>
    <property type="match status" value="1"/>
</dbReference>
<accession>A0AAD7ZMN9</accession>
<comment type="pathway">
    <text evidence="1 9">Amino-acid degradation; L-valine degradation.</text>
</comment>
<dbReference type="PANTHER" id="PTHR22981:SF7">
    <property type="entry name" value="3-HYDROXYISOBUTYRATE DEHYDROGENASE, MITOCHONDRIAL"/>
    <property type="match status" value="1"/>
</dbReference>
<dbReference type="GO" id="GO:0050661">
    <property type="term" value="F:NADP binding"/>
    <property type="evidence" value="ECO:0007669"/>
    <property type="project" value="InterPro"/>
</dbReference>
<feature type="active site" evidence="8">
    <location>
        <position position="206"/>
    </location>
</feature>
<dbReference type="FunFam" id="1.10.1040.10:FF:000006">
    <property type="entry name" value="3-hydroxyisobutyrate dehydrogenase"/>
    <property type="match status" value="1"/>
</dbReference>
<dbReference type="InterPro" id="IPR013328">
    <property type="entry name" value="6PGD_dom2"/>
</dbReference>
<dbReference type="InterPro" id="IPR002204">
    <property type="entry name" value="3-OH-isobutyrate_DH-rel_CS"/>
</dbReference>
<comment type="similarity">
    <text evidence="2">Belongs to the HIBADH-related family. 3-hydroxyisobutyrate dehydrogenase subfamily.</text>
</comment>
<comment type="caution">
    <text evidence="12">The sequence shown here is derived from an EMBL/GenBank/DDBJ whole genome shotgun (WGS) entry which is preliminary data.</text>
</comment>
<evidence type="ECO:0000256" key="4">
    <source>
        <dbReference type="ARBA" id="ARBA00022456"/>
    </source>
</evidence>
<dbReference type="GO" id="GO:0051287">
    <property type="term" value="F:NAD binding"/>
    <property type="evidence" value="ECO:0007669"/>
    <property type="project" value="InterPro"/>
</dbReference>
<evidence type="ECO:0000313" key="12">
    <source>
        <dbReference type="EMBL" id="KAJ9582887.1"/>
    </source>
</evidence>
<evidence type="ECO:0000256" key="2">
    <source>
        <dbReference type="ARBA" id="ARBA00006013"/>
    </source>
</evidence>
<keyword evidence="13" id="KW-1185">Reference proteome</keyword>
<evidence type="ECO:0000256" key="6">
    <source>
        <dbReference type="ARBA" id="ARBA00023027"/>
    </source>
</evidence>
<comment type="catalytic activity">
    <reaction evidence="7 9">
        <text>3-hydroxy-2-methylpropanoate + NAD(+) = 2-methyl-3-oxopropanoate + NADH + H(+)</text>
        <dbReference type="Rhea" id="RHEA:17681"/>
        <dbReference type="ChEBI" id="CHEBI:11805"/>
        <dbReference type="ChEBI" id="CHEBI:15378"/>
        <dbReference type="ChEBI" id="CHEBI:57540"/>
        <dbReference type="ChEBI" id="CHEBI:57700"/>
        <dbReference type="ChEBI" id="CHEBI:57945"/>
        <dbReference type="EC" id="1.1.1.31"/>
    </reaction>
</comment>
<evidence type="ECO:0000259" key="10">
    <source>
        <dbReference type="Pfam" id="PF03446"/>
    </source>
</evidence>
<feature type="domain" description="3-hydroxyisobutyrate dehydrogenase-like NAD-binding" evidence="11">
    <location>
        <begin position="200"/>
        <end position="326"/>
    </location>
</feature>
<feature type="domain" description="6-phosphogluconate dehydrogenase NADP-binding" evidence="10">
    <location>
        <begin position="23"/>
        <end position="197"/>
    </location>
</feature>
<feature type="non-terminal residue" evidence="12">
    <location>
        <position position="341"/>
    </location>
</feature>
<sequence length="341" mass="36998">VVTKITEVVLSLRILDETKSSTTIGFIGLGNMGCPMARNIIAKVLYLFTYSLILRNREGHNVVVYDIRQECVTELAEEGATTASSPLQVASEVQYLITMLPDNATVRETYQGDNGILKSVKKGTMLIDSSTIDPELSKYVGKLAEEKGAIFFDAPVSGGVNAAREAKLTFMVGGPEKYFPTAQDLLFTTGARIVHCGSVGSGQTAKLCNNMLLAVSMIGTAEAMNLGIRLGLDPKLLMSVFNSSTGRCWSSELYNPVPGTMENVPSCNNYEGGFLTRLMFKDLTLAQDMAARTTTKTPLGSSAHKVYSKMLNNGFAEKDFSSVYQFLKQQSPQILCVTESI</sequence>
<dbReference type="SUPFAM" id="SSF51735">
    <property type="entry name" value="NAD(P)-binding Rossmann-fold domains"/>
    <property type="match status" value="1"/>
</dbReference>
<evidence type="ECO:0000256" key="9">
    <source>
        <dbReference type="RuleBase" id="RU910714"/>
    </source>
</evidence>
<dbReference type="Proteomes" id="UP001233999">
    <property type="component" value="Unassembled WGS sequence"/>
</dbReference>
<dbReference type="AlphaFoldDB" id="A0AAD7ZMN9"/>
<name>A0AAD7ZMN9_DIPPU</name>
<organism evidence="12 13">
    <name type="scientific">Diploptera punctata</name>
    <name type="common">Pacific beetle cockroach</name>
    <dbReference type="NCBI Taxonomy" id="6984"/>
    <lineage>
        <taxon>Eukaryota</taxon>
        <taxon>Metazoa</taxon>
        <taxon>Ecdysozoa</taxon>
        <taxon>Arthropoda</taxon>
        <taxon>Hexapoda</taxon>
        <taxon>Insecta</taxon>
        <taxon>Pterygota</taxon>
        <taxon>Neoptera</taxon>
        <taxon>Polyneoptera</taxon>
        <taxon>Dictyoptera</taxon>
        <taxon>Blattodea</taxon>
        <taxon>Blaberoidea</taxon>
        <taxon>Blaberidae</taxon>
        <taxon>Diplopterinae</taxon>
        <taxon>Diploptera</taxon>
    </lineage>
</organism>
<feature type="non-terminal residue" evidence="12">
    <location>
        <position position="1"/>
    </location>
</feature>
<dbReference type="SUPFAM" id="SSF48179">
    <property type="entry name" value="6-phosphogluconate dehydrogenase C-terminal domain-like"/>
    <property type="match status" value="1"/>
</dbReference>
<evidence type="ECO:0000256" key="1">
    <source>
        <dbReference type="ARBA" id="ARBA00005109"/>
    </source>
</evidence>
<dbReference type="PANTHER" id="PTHR22981">
    <property type="entry name" value="3-HYDROXYISOBUTYRATE DEHYDROGENASE-RELATED"/>
    <property type="match status" value="1"/>
</dbReference>
<dbReference type="GO" id="GO:0008442">
    <property type="term" value="F:3-hydroxyisobutyrate dehydrogenase activity"/>
    <property type="evidence" value="ECO:0007669"/>
    <property type="project" value="UniProtKB-EC"/>
</dbReference>
<dbReference type="InterPro" id="IPR011548">
    <property type="entry name" value="HIBADH"/>
</dbReference>
<proteinExistence type="inferred from homology"/>
<dbReference type="Gene3D" id="3.40.50.720">
    <property type="entry name" value="NAD(P)-binding Rossmann-like Domain"/>
    <property type="match status" value="1"/>
</dbReference>
<dbReference type="InterPro" id="IPR029154">
    <property type="entry name" value="HIBADH-like_NADP-bd"/>
</dbReference>
<evidence type="ECO:0000259" key="11">
    <source>
        <dbReference type="Pfam" id="PF14833"/>
    </source>
</evidence>
<reference evidence="12" key="1">
    <citation type="journal article" date="2023" name="IScience">
        <title>Live-bearing cockroach genome reveals convergent evolutionary mechanisms linked to viviparity in insects and beyond.</title>
        <authorList>
            <person name="Fouks B."/>
            <person name="Harrison M.C."/>
            <person name="Mikhailova A.A."/>
            <person name="Marchal E."/>
            <person name="English S."/>
            <person name="Carruthers M."/>
            <person name="Jennings E.C."/>
            <person name="Chiamaka E.L."/>
            <person name="Frigard R.A."/>
            <person name="Pippel M."/>
            <person name="Attardo G.M."/>
            <person name="Benoit J.B."/>
            <person name="Bornberg-Bauer E."/>
            <person name="Tobe S.S."/>
        </authorList>
    </citation>
    <scope>NUCLEOTIDE SEQUENCE</scope>
    <source>
        <strain evidence="12">Stay&amp;Tobe</strain>
    </source>
</reference>
<evidence type="ECO:0000256" key="8">
    <source>
        <dbReference type="PIRSR" id="PIRSR000103-1"/>
    </source>
</evidence>
<dbReference type="PROSITE" id="PS00895">
    <property type="entry name" value="3_HYDROXYISOBUT_DH"/>
    <property type="match status" value="1"/>
</dbReference>
<dbReference type="Pfam" id="PF03446">
    <property type="entry name" value="NAD_binding_2"/>
    <property type="match status" value="1"/>
</dbReference>
<dbReference type="Gene3D" id="1.10.1040.10">
    <property type="entry name" value="N-(1-d-carboxylethyl)-l-norvaline Dehydrogenase, domain 2"/>
    <property type="match status" value="1"/>
</dbReference>
<dbReference type="InterPro" id="IPR008927">
    <property type="entry name" value="6-PGluconate_DH-like_C_sf"/>
</dbReference>
<keyword evidence="6 9" id="KW-0520">NAD</keyword>